<feature type="compositionally biased region" description="Basic residues" evidence="2">
    <location>
        <begin position="359"/>
        <end position="385"/>
    </location>
</feature>
<feature type="region of interest" description="Disordered" evidence="2">
    <location>
        <begin position="359"/>
        <end position="437"/>
    </location>
</feature>
<feature type="region of interest" description="Disordered" evidence="2">
    <location>
        <begin position="95"/>
        <end position="114"/>
    </location>
</feature>
<feature type="coiled-coil region" evidence="1">
    <location>
        <begin position="141"/>
        <end position="168"/>
    </location>
</feature>
<sequence>MRNTVTWASNITHDSNSDKEEKRVEFEGEGNLFAEGVERELLRRKSTLSTELPAMLDRSKATSGIRHQVYEYDTRDCLLDEMCHRGASVNETEKITAGAPSKHQKSSTSELAPKRRSCLLKSKSDDVYSQPAVLTQPECRNATTVNNATQIEAELKALMERCKVLQCELERRSTSKDELGSVNDLGTSSAATASATDTATTTTTTTTVSPKKRHVSRHSSGKSDSHRPAHRTRRSSRNSQTSSGSQRTGSRPRHHKRKTHHHHSCREGDCAGTSLTHSSSRNFSYNHGHWPLTSHQAGYPIPSQPYANCGLSSLFYHAPPPPLTYQPAPPPPPPPPPLQPAYMPPPPVVIDAWGHHGCHSRRYSHRHKHRKSSKRLRHDSRCHKSKSSDSTGDSKKRSALNDQQTADRQIQDQTTQTNEVTRTSLLSPKPFTGPHEQVYCQPLNQQSVPAFPPVTTSVVSDMSNLLPPTRPPCFISPSSRVNSLHQPAFVPRGTYSLPRADGPPNNPASIHSFPNEPPNLTETRLAPPSPPTKIDPAPSAMFSGAMTGGNKFASMPDNQSRESDAAKNTATSKLVVCRQFLVPN</sequence>
<feature type="region of interest" description="Disordered" evidence="2">
    <location>
        <begin position="322"/>
        <end position="343"/>
    </location>
</feature>
<feature type="compositionally biased region" description="Polar residues" evidence="2">
    <location>
        <begin position="400"/>
        <end position="426"/>
    </location>
</feature>
<feature type="compositionally biased region" description="Low complexity" evidence="2">
    <location>
        <begin position="187"/>
        <end position="207"/>
    </location>
</feature>
<feature type="compositionally biased region" description="Low complexity" evidence="2">
    <location>
        <begin position="237"/>
        <end position="249"/>
    </location>
</feature>
<evidence type="ECO:0000313" key="3">
    <source>
        <dbReference type="WBParaSite" id="MCU_010638-RB"/>
    </source>
</evidence>
<accession>A0A5K3FU87</accession>
<dbReference type="WBParaSite" id="MCU_010638-RB">
    <property type="protein sequence ID" value="MCU_010638-RB"/>
    <property type="gene ID" value="MCU_010638"/>
</dbReference>
<evidence type="ECO:0000256" key="1">
    <source>
        <dbReference type="SAM" id="Coils"/>
    </source>
</evidence>
<organism evidence="3">
    <name type="scientific">Mesocestoides corti</name>
    <name type="common">Flatworm</name>
    <dbReference type="NCBI Taxonomy" id="53468"/>
    <lineage>
        <taxon>Eukaryota</taxon>
        <taxon>Metazoa</taxon>
        <taxon>Spiralia</taxon>
        <taxon>Lophotrochozoa</taxon>
        <taxon>Platyhelminthes</taxon>
        <taxon>Cestoda</taxon>
        <taxon>Eucestoda</taxon>
        <taxon>Cyclophyllidea</taxon>
        <taxon>Mesocestoididae</taxon>
        <taxon>Mesocestoides</taxon>
    </lineage>
</organism>
<dbReference type="AlphaFoldDB" id="A0A5K3FU87"/>
<name>A0A5K3FU87_MESCO</name>
<protein>
    <submittedName>
        <fullName evidence="3">Bromo domain-containing protein</fullName>
    </submittedName>
</protein>
<feature type="compositionally biased region" description="Basic residues" evidence="2">
    <location>
        <begin position="250"/>
        <end position="264"/>
    </location>
</feature>
<feature type="region of interest" description="Disordered" evidence="2">
    <location>
        <begin position="173"/>
        <end position="270"/>
    </location>
</feature>
<feature type="region of interest" description="Disordered" evidence="2">
    <location>
        <begin position="492"/>
        <end position="570"/>
    </location>
</feature>
<proteinExistence type="predicted"/>
<reference evidence="3" key="1">
    <citation type="submission" date="2019-11" db="UniProtKB">
        <authorList>
            <consortium name="WormBaseParasite"/>
        </authorList>
    </citation>
    <scope>IDENTIFICATION</scope>
</reference>
<feature type="compositionally biased region" description="Basic residues" evidence="2">
    <location>
        <begin position="210"/>
        <end position="220"/>
    </location>
</feature>
<evidence type="ECO:0000256" key="2">
    <source>
        <dbReference type="SAM" id="MobiDB-lite"/>
    </source>
</evidence>
<keyword evidence="1" id="KW-0175">Coiled coil</keyword>